<evidence type="ECO:0000256" key="1">
    <source>
        <dbReference type="ARBA" id="ARBA00004323"/>
    </source>
</evidence>
<evidence type="ECO:0000256" key="7">
    <source>
        <dbReference type="ARBA" id="ARBA00023136"/>
    </source>
</evidence>
<keyword evidence="5 9" id="KW-1133">Transmembrane helix</keyword>
<dbReference type="Gene3D" id="3.40.50.300">
    <property type="entry name" value="P-loop containing nucleotide triphosphate hydrolases"/>
    <property type="match status" value="1"/>
</dbReference>
<evidence type="ECO:0000313" key="10">
    <source>
        <dbReference type="EMBL" id="CAG5079676.1"/>
    </source>
</evidence>
<evidence type="ECO:0000256" key="3">
    <source>
        <dbReference type="ARBA" id="ARBA00022679"/>
    </source>
</evidence>
<comment type="similarity">
    <text evidence="2 9">Belongs to the sulfotransferase 2 family.</text>
</comment>
<accession>A0ABN7RPJ1</accession>
<dbReference type="InterPro" id="IPR018011">
    <property type="entry name" value="Carb_sulfotrans_8-10"/>
</dbReference>
<evidence type="ECO:0000256" key="6">
    <source>
        <dbReference type="ARBA" id="ARBA00023034"/>
    </source>
</evidence>
<evidence type="ECO:0000256" key="5">
    <source>
        <dbReference type="ARBA" id="ARBA00022989"/>
    </source>
</evidence>
<organism evidence="10 11">
    <name type="scientific">Oikopleura dioica</name>
    <name type="common">Tunicate</name>
    <dbReference type="NCBI Taxonomy" id="34765"/>
    <lineage>
        <taxon>Eukaryota</taxon>
        <taxon>Metazoa</taxon>
        <taxon>Chordata</taxon>
        <taxon>Tunicata</taxon>
        <taxon>Appendicularia</taxon>
        <taxon>Copelata</taxon>
        <taxon>Oikopleuridae</taxon>
        <taxon>Oikopleura</taxon>
    </lineage>
</organism>
<dbReference type="EC" id="2.8.2.-" evidence="9"/>
<keyword evidence="3 9" id="KW-0808">Transferase</keyword>
<sequence length="340" mass="39686">MKVIHRSSTGYLAAVLTLMAISIGWFLSKPNTPWVLGVTKRSSSPDVPAELRAPEILSKPMEYLSDSVRAEIYKQRTDRVREYCKYMPNDTIIADMKMQEPDEVNEADFPMVVDPIHKILYCELPKVGSSNWKRVLIKLTDPRFSDIRNVLAIRKPRKYDHYNLKKINAYPYEERVEMLRTYYKFTVVRDPIERILSAYKDKAHEEFRGKAGAKVQELLKNQNRTKDFEEYDIESFHAFVQYLIARGPEAAAGGHYGVRVRHWTRFYDICHFCAIDWDFIGKVESIYEDATWLLNEAGVGNLVSYPYFKKATATDTIKKYYQGLSRETLLRLSNQTNKFE</sequence>
<keyword evidence="11" id="KW-1185">Reference proteome</keyword>
<dbReference type="PANTHER" id="PTHR12137:SF54">
    <property type="entry name" value="CARBOHYDRATE SULFOTRANSFERASE"/>
    <property type="match status" value="1"/>
</dbReference>
<keyword evidence="7 9" id="KW-0472">Membrane</keyword>
<keyword evidence="9" id="KW-0119">Carbohydrate metabolism</keyword>
<keyword evidence="9" id="KW-0735">Signal-anchor</keyword>
<evidence type="ECO:0000313" key="11">
    <source>
        <dbReference type="Proteomes" id="UP001158576"/>
    </source>
</evidence>
<keyword evidence="4 9" id="KW-0812">Transmembrane</keyword>
<dbReference type="InterPro" id="IPR027417">
    <property type="entry name" value="P-loop_NTPase"/>
</dbReference>
<feature type="transmembrane region" description="Helical" evidence="9">
    <location>
        <begin position="9"/>
        <end position="27"/>
    </location>
</feature>
<proteinExistence type="inferred from homology"/>
<dbReference type="Pfam" id="PF03567">
    <property type="entry name" value="Sulfotransfer_2"/>
    <property type="match status" value="1"/>
</dbReference>
<evidence type="ECO:0000256" key="2">
    <source>
        <dbReference type="ARBA" id="ARBA00006339"/>
    </source>
</evidence>
<reference evidence="10 11" key="1">
    <citation type="submission" date="2021-04" db="EMBL/GenBank/DDBJ databases">
        <authorList>
            <person name="Bliznina A."/>
        </authorList>
    </citation>
    <scope>NUCLEOTIDE SEQUENCE [LARGE SCALE GENOMIC DNA]</scope>
</reference>
<keyword evidence="6 9" id="KW-0333">Golgi apparatus</keyword>
<evidence type="ECO:0000256" key="4">
    <source>
        <dbReference type="ARBA" id="ARBA00022692"/>
    </source>
</evidence>
<dbReference type="EMBL" id="OU015568">
    <property type="protein sequence ID" value="CAG5079676.1"/>
    <property type="molecule type" value="Genomic_DNA"/>
</dbReference>
<dbReference type="InterPro" id="IPR005331">
    <property type="entry name" value="Sulfotransferase"/>
</dbReference>
<protein>
    <recommendedName>
        <fullName evidence="9">Carbohydrate sulfotransferase</fullName>
        <ecNumber evidence="9">2.8.2.-</ecNumber>
    </recommendedName>
</protein>
<evidence type="ECO:0000256" key="8">
    <source>
        <dbReference type="ARBA" id="ARBA00023180"/>
    </source>
</evidence>
<dbReference type="PANTHER" id="PTHR12137">
    <property type="entry name" value="CARBOHYDRATE SULFOTRANSFERASE"/>
    <property type="match status" value="1"/>
</dbReference>
<gene>
    <name evidence="10" type="ORF">OKIOD_LOCUS874</name>
</gene>
<keyword evidence="8 9" id="KW-0325">Glycoprotein</keyword>
<comment type="subcellular location">
    <subcellularLocation>
        <location evidence="1 9">Golgi apparatus membrane</location>
        <topology evidence="1 9">Single-pass type II membrane protein</topology>
    </subcellularLocation>
</comment>
<dbReference type="Proteomes" id="UP001158576">
    <property type="component" value="Chromosome PAR"/>
</dbReference>
<name>A0ABN7RPJ1_OIKDI</name>
<evidence type="ECO:0000256" key="9">
    <source>
        <dbReference type="RuleBase" id="RU364020"/>
    </source>
</evidence>